<protein>
    <submittedName>
        <fullName evidence="1">Uncharacterized protein</fullName>
    </submittedName>
</protein>
<dbReference type="AlphaFoldDB" id="A0A2R6S4M9"/>
<organism evidence="1 2">
    <name type="scientific">Hermanssonia centrifuga</name>
    <dbReference type="NCBI Taxonomy" id="98765"/>
    <lineage>
        <taxon>Eukaryota</taxon>
        <taxon>Fungi</taxon>
        <taxon>Dikarya</taxon>
        <taxon>Basidiomycota</taxon>
        <taxon>Agaricomycotina</taxon>
        <taxon>Agaricomycetes</taxon>
        <taxon>Polyporales</taxon>
        <taxon>Meruliaceae</taxon>
        <taxon>Hermanssonia</taxon>
    </lineage>
</organism>
<proteinExistence type="predicted"/>
<dbReference type="EMBL" id="MLYV02000069">
    <property type="protein sequence ID" value="PSS37247.1"/>
    <property type="molecule type" value="Genomic_DNA"/>
</dbReference>
<comment type="caution">
    <text evidence="1">The sequence shown here is derived from an EMBL/GenBank/DDBJ whole genome shotgun (WGS) entry which is preliminary data.</text>
</comment>
<name>A0A2R6S4M9_9APHY</name>
<keyword evidence="2" id="KW-1185">Reference proteome</keyword>
<dbReference type="Proteomes" id="UP000186601">
    <property type="component" value="Unassembled WGS sequence"/>
</dbReference>
<evidence type="ECO:0000313" key="2">
    <source>
        <dbReference type="Proteomes" id="UP000186601"/>
    </source>
</evidence>
<accession>A0A2R6S4M9</accession>
<reference evidence="1 2" key="1">
    <citation type="submission" date="2018-02" db="EMBL/GenBank/DDBJ databases">
        <title>Genome sequence of the basidiomycete white-rot fungus Phlebia centrifuga.</title>
        <authorList>
            <person name="Granchi Z."/>
            <person name="Peng M."/>
            <person name="de Vries R.P."/>
            <person name="Hilden K."/>
            <person name="Makela M.R."/>
            <person name="Grigoriev I."/>
            <person name="Riley R."/>
        </authorList>
    </citation>
    <scope>NUCLEOTIDE SEQUENCE [LARGE SCALE GENOMIC DNA]</scope>
    <source>
        <strain evidence="1 2">FBCC195</strain>
    </source>
</reference>
<sequence>MTALRVPNDPQRSKREMPNHINVECDETSRSAFIGRLDDVQEFTEGSGSLPHERAIRNLSWRGFSTPQLVVEEHRSSGSL</sequence>
<gene>
    <name evidence="1" type="ORF">PHLCEN_2v885</name>
</gene>
<evidence type="ECO:0000313" key="1">
    <source>
        <dbReference type="EMBL" id="PSS37247.1"/>
    </source>
</evidence>